<evidence type="ECO:0000313" key="4">
    <source>
        <dbReference type="Proteomes" id="UP000235145"/>
    </source>
</evidence>
<dbReference type="Pfam" id="PF04937">
    <property type="entry name" value="DUF659"/>
    <property type="match status" value="1"/>
</dbReference>
<dbReference type="Proteomes" id="UP000235145">
    <property type="component" value="Unassembled WGS sequence"/>
</dbReference>
<feature type="domain" description="DUF659" evidence="2">
    <location>
        <begin position="199"/>
        <end position="310"/>
    </location>
</feature>
<comment type="caution">
    <text evidence="3">The sequence shown here is derived from an EMBL/GenBank/DDBJ whole genome shotgun (WGS) entry which is preliminary data.</text>
</comment>
<feature type="region of interest" description="Disordered" evidence="1">
    <location>
        <begin position="1"/>
        <end position="44"/>
    </location>
</feature>
<evidence type="ECO:0000256" key="1">
    <source>
        <dbReference type="SAM" id="MobiDB-lite"/>
    </source>
</evidence>
<evidence type="ECO:0000259" key="2">
    <source>
        <dbReference type="Pfam" id="PF04937"/>
    </source>
</evidence>
<dbReference type="PANTHER" id="PTHR32166">
    <property type="entry name" value="OSJNBA0013A04.12 PROTEIN"/>
    <property type="match status" value="1"/>
</dbReference>
<dbReference type="EMBL" id="NBSK02000008">
    <property type="protein sequence ID" value="KAJ0190219.1"/>
    <property type="molecule type" value="Genomic_DNA"/>
</dbReference>
<gene>
    <name evidence="3" type="ORF">LSAT_V11C800396890</name>
</gene>
<dbReference type="PANTHER" id="PTHR32166:SF81">
    <property type="entry name" value="OS06G0658400 PROTEIN"/>
    <property type="match status" value="1"/>
</dbReference>
<dbReference type="AlphaFoldDB" id="A0A9R1WWT5"/>
<organism evidence="3 4">
    <name type="scientific">Lactuca sativa</name>
    <name type="common">Garden lettuce</name>
    <dbReference type="NCBI Taxonomy" id="4236"/>
    <lineage>
        <taxon>Eukaryota</taxon>
        <taxon>Viridiplantae</taxon>
        <taxon>Streptophyta</taxon>
        <taxon>Embryophyta</taxon>
        <taxon>Tracheophyta</taxon>
        <taxon>Spermatophyta</taxon>
        <taxon>Magnoliopsida</taxon>
        <taxon>eudicotyledons</taxon>
        <taxon>Gunneridae</taxon>
        <taxon>Pentapetalae</taxon>
        <taxon>asterids</taxon>
        <taxon>campanulids</taxon>
        <taxon>Asterales</taxon>
        <taxon>Asteraceae</taxon>
        <taxon>Cichorioideae</taxon>
        <taxon>Cichorieae</taxon>
        <taxon>Lactucinae</taxon>
        <taxon>Lactuca</taxon>
    </lineage>
</organism>
<accession>A0A9R1WWT5</accession>
<protein>
    <recommendedName>
        <fullName evidence="2">DUF659 domain-containing protein</fullName>
    </recommendedName>
</protein>
<feature type="compositionally biased region" description="Polar residues" evidence="1">
    <location>
        <begin position="1"/>
        <end position="12"/>
    </location>
</feature>
<sequence>MAFGNGNASIHVSDSETEPQENFVDIGETVGASGSKKSDKEAGKPLLEEVTMVGSGTSKNAGGSKQWICKHCKVKYTSSHTRIHTHFFGAQVGKTAEIRRCPAMIKDPSKLQRISNKVKEAESGGVSRTLKNSIISKNSASKRRLEEAFGVMERNIVEIKIMRDLCANGIPFNVLRNPQFIEMIQAIKKSLDGYKPPFSEKARTVLLDECVRDIDKELILVKDTWYTQGVSIISDGWSNVKHKPLLNVVAVNARGAVFMYAEDYLGVEKTGVAISKFLRGAIEAVGPSNVLQVVTDNAANCKAAGREIEKFKLDF</sequence>
<reference evidence="3 4" key="1">
    <citation type="journal article" date="2017" name="Nat. Commun.">
        <title>Genome assembly with in vitro proximity ligation data and whole-genome triplication in lettuce.</title>
        <authorList>
            <person name="Reyes-Chin-Wo S."/>
            <person name="Wang Z."/>
            <person name="Yang X."/>
            <person name="Kozik A."/>
            <person name="Arikit S."/>
            <person name="Song C."/>
            <person name="Xia L."/>
            <person name="Froenicke L."/>
            <person name="Lavelle D.O."/>
            <person name="Truco M.J."/>
            <person name="Xia R."/>
            <person name="Zhu S."/>
            <person name="Xu C."/>
            <person name="Xu H."/>
            <person name="Xu X."/>
            <person name="Cox K."/>
            <person name="Korf I."/>
            <person name="Meyers B.C."/>
            <person name="Michelmore R.W."/>
        </authorList>
    </citation>
    <scope>NUCLEOTIDE SEQUENCE [LARGE SCALE GENOMIC DNA]</scope>
    <source>
        <strain evidence="4">cv. Salinas</strain>
        <tissue evidence="3">Seedlings</tissue>
    </source>
</reference>
<dbReference type="InterPro" id="IPR007021">
    <property type="entry name" value="DUF659"/>
</dbReference>
<keyword evidence="4" id="KW-1185">Reference proteome</keyword>
<evidence type="ECO:0000313" key="3">
    <source>
        <dbReference type="EMBL" id="KAJ0190219.1"/>
    </source>
</evidence>
<proteinExistence type="predicted"/>
<name>A0A9R1WWT5_LACSA</name>